<dbReference type="EMBL" id="JBHMDG010000001">
    <property type="protein sequence ID" value="MFB9311598.1"/>
    <property type="molecule type" value="Genomic_DNA"/>
</dbReference>
<dbReference type="InterPro" id="IPR021295">
    <property type="entry name" value="DUF2867"/>
</dbReference>
<name>A0ABV5K4C1_9ACTN</name>
<proteinExistence type="predicted"/>
<reference evidence="1 2" key="1">
    <citation type="submission" date="2024-09" db="EMBL/GenBank/DDBJ databases">
        <authorList>
            <person name="Sun Q."/>
            <person name="Mori K."/>
        </authorList>
    </citation>
    <scope>NUCLEOTIDE SEQUENCE [LARGE SCALE GENOMIC DNA]</scope>
    <source>
        <strain evidence="1 2">JCM 9626</strain>
    </source>
</reference>
<dbReference type="RefSeq" id="WP_140008565.1">
    <property type="nucleotide sequence ID" value="NZ_JBHMDG010000001.1"/>
</dbReference>
<dbReference type="Proteomes" id="UP001589750">
    <property type="component" value="Unassembled WGS sequence"/>
</dbReference>
<evidence type="ECO:0000313" key="2">
    <source>
        <dbReference type="Proteomes" id="UP001589750"/>
    </source>
</evidence>
<gene>
    <name evidence="1" type="ORF">ACFFRI_00965</name>
</gene>
<dbReference type="Pfam" id="PF11066">
    <property type="entry name" value="DUF2867"/>
    <property type="match status" value="1"/>
</dbReference>
<sequence>MRRARTLHTSRRSAVVPLGPAATWDVVASGRSGHRWYVDAAPLVVRRWIDRLALGPALRREPPGRPLLAAGDEVGFWKVTDADRATRHLVLVAQVRSPGRVTLEVRARPHHEGTEVELSVTLSPRGLVGRAYELVDLPAREAVSELLMLHLLTILRRHDNPGAAGTVDQV</sequence>
<accession>A0ABV5K4C1</accession>
<organism evidence="1 2">
    <name type="scientific">Nocardioides plantarum</name>
    <dbReference type="NCBI Taxonomy" id="29299"/>
    <lineage>
        <taxon>Bacteria</taxon>
        <taxon>Bacillati</taxon>
        <taxon>Actinomycetota</taxon>
        <taxon>Actinomycetes</taxon>
        <taxon>Propionibacteriales</taxon>
        <taxon>Nocardioidaceae</taxon>
        <taxon>Nocardioides</taxon>
    </lineage>
</organism>
<evidence type="ECO:0000313" key="1">
    <source>
        <dbReference type="EMBL" id="MFB9311598.1"/>
    </source>
</evidence>
<keyword evidence="2" id="KW-1185">Reference proteome</keyword>
<dbReference type="SUPFAM" id="SSF55961">
    <property type="entry name" value="Bet v1-like"/>
    <property type="match status" value="1"/>
</dbReference>
<comment type="caution">
    <text evidence="1">The sequence shown here is derived from an EMBL/GenBank/DDBJ whole genome shotgun (WGS) entry which is preliminary data.</text>
</comment>
<protein>
    <submittedName>
        <fullName evidence="1">DUF2867 domain-containing protein</fullName>
    </submittedName>
</protein>